<accession>A0A174VEL9</accession>
<dbReference type="Proteomes" id="UP000095332">
    <property type="component" value="Unassembled WGS sequence"/>
</dbReference>
<dbReference type="PROSITE" id="PS51257">
    <property type="entry name" value="PROKAR_LIPOPROTEIN"/>
    <property type="match status" value="1"/>
</dbReference>
<dbReference type="AlphaFoldDB" id="A0A174VEL9"/>
<dbReference type="EMBL" id="CZBM01000008">
    <property type="protein sequence ID" value="CUQ33273.1"/>
    <property type="molecule type" value="Genomic_DNA"/>
</dbReference>
<reference evidence="1 2" key="1">
    <citation type="submission" date="2015-09" db="EMBL/GenBank/DDBJ databases">
        <authorList>
            <consortium name="Pathogen Informatics"/>
        </authorList>
    </citation>
    <scope>NUCLEOTIDE SEQUENCE [LARGE SCALE GENOMIC DNA]</scope>
    <source>
        <strain evidence="1 2">2789STDY5834948</strain>
    </source>
</reference>
<gene>
    <name evidence="1" type="ORF">ERS852560_02247</name>
</gene>
<evidence type="ECO:0008006" key="3">
    <source>
        <dbReference type="Google" id="ProtNLM"/>
    </source>
</evidence>
<proteinExistence type="predicted"/>
<evidence type="ECO:0000313" key="2">
    <source>
        <dbReference type="Proteomes" id="UP000095332"/>
    </source>
</evidence>
<evidence type="ECO:0000313" key="1">
    <source>
        <dbReference type="EMBL" id="CUQ33273.1"/>
    </source>
</evidence>
<name>A0A174VEL9_PARDI</name>
<sequence length="60" mass="6634">MEIIMKTLKRFAYVFAIVFIVGCGKEDPIPDPTPTPPGKGGLNGKITLWIREKSSNLTDQ</sequence>
<organism evidence="1 2">
    <name type="scientific">Parabacteroides distasonis</name>
    <dbReference type="NCBI Taxonomy" id="823"/>
    <lineage>
        <taxon>Bacteria</taxon>
        <taxon>Pseudomonadati</taxon>
        <taxon>Bacteroidota</taxon>
        <taxon>Bacteroidia</taxon>
        <taxon>Bacteroidales</taxon>
        <taxon>Tannerellaceae</taxon>
        <taxon>Parabacteroides</taxon>
    </lineage>
</organism>
<protein>
    <recommendedName>
        <fullName evidence="3">Lipoprotein</fullName>
    </recommendedName>
</protein>